<dbReference type="InterPro" id="IPR050351">
    <property type="entry name" value="BphY/WalK/GraS-like"/>
</dbReference>
<dbReference type="InterPro" id="IPR036097">
    <property type="entry name" value="HisK_dim/P_sf"/>
</dbReference>
<dbReference type="InterPro" id="IPR011990">
    <property type="entry name" value="TPR-like_helical_dom_sf"/>
</dbReference>
<evidence type="ECO:0000259" key="11">
    <source>
        <dbReference type="PROSITE" id="PS50109"/>
    </source>
</evidence>
<reference evidence="13" key="1">
    <citation type="submission" date="2017-02" db="EMBL/GenBank/DDBJ databases">
        <authorList>
            <person name="Varghese N."/>
            <person name="Submissions S."/>
        </authorList>
    </citation>
    <scope>NUCLEOTIDE SEQUENCE [LARGE SCALE GENOMIC DNA]</scope>
    <source>
        <strain evidence="13">DSM 22270</strain>
    </source>
</reference>
<keyword evidence="10" id="KW-0732">Signal</keyword>
<keyword evidence="13" id="KW-1185">Reference proteome</keyword>
<dbReference type="GO" id="GO:0005524">
    <property type="term" value="F:ATP binding"/>
    <property type="evidence" value="ECO:0007669"/>
    <property type="project" value="UniProtKB-KW"/>
</dbReference>
<feature type="transmembrane region" description="Helical" evidence="9">
    <location>
        <begin position="434"/>
        <end position="455"/>
    </location>
</feature>
<accession>A0A1T5EBK1</accession>
<evidence type="ECO:0000256" key="5">
    <source>
        <dbReference type="ARBA" id="ARBA00022777"/>
    </source>
</evidence>
<keyword evidence="5 12" id="KW-0418">Kinase</keyword>
<evidence type="ECO:0000256" key="7">
    <source>
        <dbReference type="ARBA" id="ARBA00023012"/>
    </source>
</evidence>
<evidence type="ECO:0000256" key="6">
    <source>
        <dbReference type="ARBA" id="ARBA00022840"/>
    </source>
</evidence>
<dbReference type="Proteomes" id="UP000190897">
    <property type="component" value="Unassembled WGS sequence"/>
</dbReference>
<dbReference type="STRING" id="651661.SAMN05660293_02318"/>
<dbReference type="PANTHER" id="PTHR42878:SF7">
    <property type="entry name" value="SENSOR HISTIDINE KINASE GLRK"/>
    <property type="match status" value="1"/>
</dbReference>
<dbReference type="PANTHER" id="PTHR42878">
    <property type="entry name" value="TWO-COMPONENT HISTIDINE KINASE"/>
    <property type="match status" value="1"/>
</dbReference>
<dbReference type="CDD" id="cd00082">
    <property type="entry name" value="HisKA"/>
    <property type="match status" value="1"/>
</dbReference>
<dbReference type="Pfam" id="PF02518">
    <property type="entry name" value="HATPase_c"/>
    <property type="match status" value="1"/>
</dbReference>
<keyword evidence="4" id="KW-0547">Nucleotide-binding</keyword>
<dbReference type="SUPFAM" id="SSF48452">
    <property type="entry name" value="TPR-like"/>
    <property type="match status" value="2"/>
</dbReference>
<evidence type="ECO:0000313" key="12">
    <source>
        <dbReference type="EMBL" id="SKB81437.1"/>
    </source>
</evidence>
<dbReference type="PROSITE" id="PS50109">
    <property type="entry name" value="HIS_KIN"/>
    <property type="match status" value="1"/>
</dbReference>
<evidence type="ECO:0000256" key="9">
    <source>
        <dbReference type="SAM" id="Phobius"/>
    </source>
</evidence>
<dbReference type="SUPFAM" id="SSF55874">
    <property type="entry name" value="ATPase domain of HSP90 chaperone/DNA topoisomerase II/histidine kinase"/>
    <property type="match status" value="1"/>
</dbReference>
<dbReference type="SUPFAM" id="SSF47384">
    <property type="entry name" value="Homodimeric domain of signal transducing histidine kinase"/>
    <property type="match status" value="1"/>
</dbReference>
<evidence type="ECO:0000256" key="2">
    <source>
        <dbReference type="ARBA" id="ARBA00012438"/>
    </source>
</evidence>
<dbReference type="InterPro" id="IPR036890">
    <property type="entry name" value="HATPase_C_sf"/>
</dbReference>
<keyword evidence="6" id="KW-0067">ATP-binding</keyword>
<sequence length="700" mass="79054">MKQILLIIFFINLSFTNLCAQAIPDLSSYKTNKDKLEALADLCDSLAAQEDVEREKVVSKYALKIAPANDWYYRSIFYYNLGFTFESSDPDSSIYFHEKSLADARKGKLSVRILISLQRLLYSYYNTAGHTHKSESALREMLASIDTTKNENAKASLYATIGNYYSVKGQYNTQINYLLKGIAIKKKLIQQGVIKDREDVAVDLLSLSELFIDMAQGEKGLYYGKEARNYIVAYKPYLNHYYKDMADVYILLKQPEKAKIYYDSLAGMITPDNQNAGRRTNKIASDLTFADFYLSANKLDSAEIFIKRANDLAPKWASDFLMSQVDFMTGTLYMAQKQFAKALPILKAAEPNSAALGLEIHAALLQSLAKCYAANGQWKQAYAYYDKYAPIRDSLYLESSRKSIADAEAQYQNKDKQQQIEVKNIQIDKAEKQLIWLISGLLLLALSLILLGVIYRNKRKNAEILDQKNKELAKLITELEEANSTKAKLFSIISHDLRSPISQVYQFLKLQQLNPRLLSEVQKAELSEKIQTATGSLLETMEDLLLWSKTQMNQFKADIQPVDVSLVASQSLKLLQLNIDAKNLRIENNVPAGTIVKADPYYLQAIFRNLLQNAVKASEDNGLVTMGILHEGNHFTLCIENEGKAFGQADYLEILSQKDAEKGLSGLGLRLVDELSGKTGLLIKFENPKETLTRTLVVFQ</sequence>
<feature type="domain" description="Histidine kinase" evidence="11">
    <location>
        <begin position="492"/>
        <end position="700"/>
    </location>
</feature>
<dbReference type="GO" id="GO:0007234">
    <property type="term" value="P:osmosensory signaling via phosphorelay pathway"/>
    <property type="evidence" value="ECO:0007669"/>
    <property type="project" value="TreeGrafter"/>
</dbReference>
<keyword evidence="8" id="KW-0175">Coiled coil</keyword>
<dbReference type="SMART" id="SM00388">
    <property type="entry name" value="HisKA"/>
    <property type="match status" value="1"/>
</dbReference>
<evidence type="ECO:0000256" key="1">
    <source>
        <dbReference type="ARBA" id="ARBA00000085"/>
    </source>
</evidence>
<proteinExistence type="predicted"/>
<feature type="chain" id="PRO_5012165376" description="histidine kinase" evidence="10">
    <location>
        <begin position="21"/>
        <end position="700"/>
    </location>
</feature>
<dbReference type="OrthoDB" id="1269247at2"/>
<dbReference type="InterPro" id="IPR003661">
    <property type="entry name" value="HisK_dim/P_dom"/>
</dbReference>
<feature type="signal peptide" evidence="10">
    <location>
        <begin position="1"/>
        <end position="20"/>
    </location>
</feature>
<dbReference type="AlphaFoldDB" id="A0A1T5EBK1"/>
<name>A0A1T5EBK1_9BACT</name>
<evidence type="ECO:0000313" key="13">
    <source>
        <dbReference type="Proteomes" id="UP000190897"/>
    </source>
</evidence>
<evidence type="ECO:0000256" key="8">
    <source>
        <dbReference type="SAM" id="Coils"/>
    </source>
</evidence>
<dbReference type="GO" id="GO:0030295">
    <property type="term" value="F:protein kinase activator activity"/>
    <property type="evidence" value="ECO:0007669"/>
    <property type="project" value="TreeGrafter"/>
</dbReference>
<evidence type="ECO:0000256" key="10">
    <source>
        <dbReference type="SAM" id="SignalP"/>
    </source>
</evidence>
<keyword evidence="3" id="KW-0808">Transferase</keyword>
<keyword evidence="9" id="KW-0812">Transmembrane</keyword>
<feature type="coiled-coil region" evidence="8">
    <location>
        <begin position="397"/>
        <end position="485"/>
    </location>
</feature>
<keyword evidence="7" id="KW-0902">Two-component regulatory system</keyword>
<evidence type="ECO:0000256" key="4">
    <source>
        <dbReference type="ARBA" id="ARBA00022741"/>
    </source>
</evidence>
<gene>
    <name evidence="12" type="ORF">SAMN05660293_02318</name>
</gene>
<dbReference type="Gene3D" id="3.30.565.10">
    <property type="entry name" value="Histidine kinase-like ATPase, C-terminal domain"/>
    <property type="match status" value="1"/>
</dbReference>
<dbReference type="RefSeq" id="WP_082214803.1">
    <property type="nucleotide sequence ID" value="NZ_FUZA01000002.1"/>
</dbReference>
<dbReference type="EMBL" id="FUZA01000002">
    <property type="protein sequence ID" value="SKB81437.1"/>
    <property type="molecule type" value="Genomic_DNA"/>
</dbReference>
<protein>
    <recommendedName>
        <fullName evidence="2">histidine kinase</fullName>
        <ecNumber evidence="2">2.7.13.3</ecNumber>
    </recommendedName>
</protein>
<keyword evidence="9" id="KW-0472">Membrane</keyword>
<dbReference type="Gene3D" id="1.10.287.130">
    <property type="match status" value="1"/>
</dbReference>
<organism evidence="12 13">
    <name type="scientific">Dyadobacter psychrophilus</name>
    <dbReference type="NCBI Taxonomy" id="651661"/>
    <lineage>
        <taxon>Bacteria</taxon>
        <taxon>Pseudomonadati</taxon>
        <taxon>Bacteroidota</taxon>
        <taxon>Cytophagia</taxon>
        <taxon>Cytophagales</taxon>
        <taxon>Spirosomataceae</taxon>
        <taxon>Dyadobacter</taxon>
    </lineage>
</organism>
<dbReference type="InterPro" id="IPR003594">
    <property type="entry name" value="HATPase_dom"/>
</dbReference>
<comment type="catalytic activity">
    <reaction evidence="1">
        <text>ATP + protein L-histidine = ADP + protein N-phospho-L-histidine.</text>
        <dbReference type="EC" id="2.7.13.3"/>
    </reaction>
</comment>
<dbReference type="InterPro" id="IPR005467">
    <property type="entry name" value="His_kinase_dom"/>
</dbReference>
<keyword evidence="9" id="KW-1133">Transmembrane helix</keyword>
<evidence type="ECO:0000256" key="3">
    <source>
        <dbReference type="ARBA" id="ARBA00022679"/>
    </source>
</evidence>
<dbReference type="GO" id="GO:0000155">
    <property type="term" value="F:phosphorelay sensor kinase activity"/>
    <property type="evidence" value="ECO:0007669"/>
    <property type="project" value="InterPro"/>
</dbReference>
<dbReference type="GO" id="GO:0000156">
    <property type="term" value="F:phosphorelay response regulator activity"/>
    <property type="evidence" value="ECO:0007669"/>
    <property type="project" value="TreeGrafter"/>
</dbReference>
<dbReference type="EC" id="2.7.13.3" evidence="2"/>
<dbReference type="Gene3D" id="1.25.40.10">
    <property type="entry name" value="Tetratricopeptide repeat domain"/>
    <property type="match status" value="2"/>
</dbReference>